<gene>
    <name evidence="2" type="ORF">V0U35_11205</name>
</gene>
<feature type="chain" id="PRO_5045530467" evidence="1">
    <location>
        <begin position="21"/>
        <end position="314"/>
    </location>
</feature>
<dbReference type="InterPro" id="IPR015915">
    <property type="entry name" value="Kelch-typ_b-propeller"/>
</dbReference>
<dbReference type="InterPro" id="IPR006652">
    <property type="entry name" value="Kelch_1"/>
</dbReference>
<dbReference type="PANTHER" id="PTHR45632">
    <property type="entry name" value="LD33804P"/>
    <property type="match status" value="1"/>
</dbReference>
<dbReference type="EMBL" id="JAZDRO010000004">
    <property type="protein sequence ID" value="MEE2567244.1"/>
    <property type="molecule type" value="Genomic_DNA"/>
</dbReference>
<sequence length="314" mass="33128">MRKFLTALALVCLWPALASAQGEWRDGPALLSPRSGLAAAELEGKIYAAGGAGLTQPRNEVEVFDPDLGEWRDVTALPSGLERFGMTAANGRLYAAGGYAAREGVRPIADMWSYAPETGVWQRETAMPGPMASFQLVGHDGHLYALGGETGTSGMFVFDIEAREWTARDDTPDDVSRRGGAAVVVDGRILFIGGAHSGIATERVDVYDIASGTWSQAADMPTPRAGHAAVLSGGRIHVFGGRGEDLSRTLSDHISYDPVTDSWRAESELRSPRTDAAAATLNGMVYLVGGGAGGGFFAPFTAIDVTDIFVPDGH</sequence>
<dbReference type="Pfam" id="PF24681">
    <property type="entry name" value="Kelch_KLHDC2_KLHL20_DRC7"/>
    <property type="match status" value="1"/>
</dbReference>
<dbReference type="RefSeq" id="WP_330196803.1">
    <property type="nucleotide sequence ID" value="NZ_JAZDRO010000004.1"/>
</dbReference>
<evidence type="ECO:0000313" key="3">
    <source>
        <dbReference type="Proteomes" id="UP001310692"/>
    </source>
</evidence>
<dbReference type="SUPFAM" id="SSF50965">
    <property type="entry name" value="Galactose oxidase, central domain"/>
    <property type="match status" value="1"/>
</dbReference>
<comment type="caution">
    <text evidence="2">The sequence shown here is derived from an EMBL/GenBank/DDBJ whole genome shotgun (WGS) entry which is preliminary data.</text>
</comment>
<accession>A0ABU7M0A4</accession>
<organism evidence="2 3">
    <name type="scientific">Hyphobacterium marinum</name>
    <dbReference type="NCBI Taxonomy" id="3116574"/>
    <lineage>
        <taxon>Bacteria</taxon>
        <taxon>Pseudomonadati</taxon>
        <taxon>Pseudomonadota</taxon>
        <taxon>Alphaproteobacteria</taxon>
        <taxon>Maricaulales</taxon>
        <taxon>Maricaulaceae</taxon>
        <taxon>Hyphobacterium</taxon>
    </lineage>
</organism>
<dbReference type="Gene3D" id="2.120.10.80">
    <property type="entry name" value="Kelch-type beta propeller"/>
    <property type="match status" value="2"/>
</dbReference>
<proteinExistence type="predicted"/>
<dbReference type="InterPro" id="IPR011043">
    <property type="entry name" value="Gal_Oxase/kelch_b-propeller"/>
</dbReference>
<feature type="signal peptide" evidence="1">
    <location>
        <begin position="1"/>
        <end position="20"/>
    </location>
</feature>
<keyword evidence="3" id="KW-1185">Reference proteome</keyword>
<name>A0ABU7M0A4_9PROT</name>
<keyword evidence="1" id="KW-0732">Signal</keyword>
<dbReference type="Pfam" id="PF01344">
    <property type="entry name" value="Kelch_1"/>
    <property type="match status" value="2"/>
</dbReference>
<protein>
    <submittedName>
        <fullName evidence="2">Kelch repeat-containing protein</fullName>
    </submittedName>
</protein>
<evidence type="ECO:0000256" key="1">
    <source>
        <dbReference type="SAM" id="SignalP"/>
    </source>
</evidence>
<dbReference type="Proteomes" id="UP001310692">
    <property type="component" value="Unassembled WGS sequence"/>
</dbReference>
<dbReference type="SMART" id="SM00612">
    <property type="entry name" value="Kelch"/>
    <property type="match status" value="5"/>
</dbReference>
<reference evidence="2 3" key="1">
    <citation type="submission" date="2024-01" db="EMBL/GenBank/DDBJ databases">
        <title>Hyphobacterium bacterium isolated from marine sediment.</title>
        <authorList>
            <person name="Zhao S."/>
        </authorList>
    </citation>
    <scope>NUCLEOTIDE SEQUENCE [LARGE SCALE GENOMIC DNA]</scope>
    <source>
        <strain evidence="2 3">Y60-23</strain>
    </source>
</reference>
<evidence type="ECO:0000313" key="2">
    <source>
        <dbReference type="EMBL" id="MEE2567244.1"/>
    </source>
</evidence>